<feature type="transmembrane region" description="Helical" evidence="1">
    <location>
        <begin position="14"/>
        <end position="36"/>
    </location>
</feature>
<evidence type="ECO:0000313" key="2">
    <source>
        <dbReference type="EMBL" id="MBB4905501.1"/>
    </source>
</evidence>
<keyword evidence="1" id="KW-0812">Transmembrane</keyword>
<dbReference type="Proteomes" id="UP000520767">
    <property type="component" value="Unassembled WGS sequence"/>
</dbReference>
<name>A0A7W7Q2B3_9PSEU</name>
<evidence type="ECO:0000256" key="1">
    <source>
        <dbReference type="SAM" id="Phobius"/>
    </source>
</evidence>
<dbReference type="EMBL" id="JACHJQ010000002">
    <property type="protein sequence ID" value="MBB4905501.1"/>
    <property type="molecule type" value="Genomic_DNA"/>
</dbReference>
<dbReference type="AlphaFoldDB" id="A0A7W7Q2B3"/>
<evidence type="ECO:0000313" key="3">
    <source>
        <dbReference type="Proteomes" id="UP000520767"/>
    </source>
</evidence>
<accession>A0A7W7Q2B3</accession>
<keyword evidence="3" id="KW-1185">Reference proteome</keyword>
<protein>
    <submittedName>
        <fullName evidence="2">Glucan phosphoethanolaminetransferase (Alkaline phosphatase superfamily)</fullName>
    </submittedName>
</protein>
<dbReference type="RefSeq" id="WP_311770963.1">
    <property type="nucleotide sequence ID" value="NZ_JACHJQ010000002.1"/>
</dbReference>
<sequence length="94" mass="10445">MTFLAADDTSWPQAAILLGVMVVVIILIGGAFSTFLDLRKAKLVAEQEDSLRQLVRRYEQLAESTLDAQQRAAADLAELRSRTNAIEQILRTVE</sequence>
<reference evidence="2 3" key="1">
    <citation type="submission" date="2020-08" db="EMBL/GenBank/DDBJ databases">
        <title>Genomic Encyclopedia of Type Strains, Phase III (KMG-III): the genomes of soil and plant-associated and newly described type strains.</title>
        <authorList>
            <person name="Whitman W."/>
        </authorList>
    </citation>
    <scope>NUCLEOTIDE SEQUENCE [LARGE SCALE GENOMIC DNA]</scope>
    <source>
        <strain evidence="2 3">CECT 8960</strain>
    </source>
</reference>
<keyword evidence="2" id="KW-0808">Transferase</keyword>
<keyword evidence="1" id="KW-0472">Membrane</keyword>
<dbReference type="GO" id="GO:0016740">
    <property type="term" value="F:transferase activity"/>
    <property type="evidence" value="ECO:0007669"/>
    <property type="project" value="UniProtKB-KW"/>
</dbReference>
<organism evidence="2 3">
    <name type="scientific">Actinophytocola algeriensis</name>
    <dbReference type="NCBI Taxonomy" id="1768010"/>
    <lineage>
        <taxon>Bacteria</taxon>
        <taxon>Bacillati</taxon>
        <taxon>Actinomycetota</taxon>
        <taxon>Actinomycetes</taxon>
        <taxon>Pseudonocardiales</taxon>
        <taxon>Pseudonocardiaceae</taxon>
    </lineage>
</organism>
<comment type="caution">
    <text evidence="2">The sequence shown here is derived from an EMBL/GenBank/DDBJ whole genome shotgun (WGS) entry which is preliminary data.</text>
</comment>
<keyword evidence="1" id="KW-1133">Transmembrane helix</keyword>
<proteinExistence type="predicted"/>
<gene>
    <name evidence="2" type="ORF">FHR82_001718</name>
</gene>